<feature type="compositionally biased region" description="Polar residues" evidence="3">
    <location>
        <begin position="564"/>
        <end position="584"/>
    </location>
</feature>
<reference evidence="5 6" key="1">
    <citation type="submission" date="2016-09" db="EMBL/GenBank/DDBJ databases">
        <title>The draft genome of Dichanthelium oligosanthes: A C3 panicoid grass species.</title>
        <authorList>
            <person name="Studer A.J."/>
            <person name="Schnable J.C."/>
            <person name="Brutnell T.P."/>
        </authorList>
    </citation>
    <scope>NUCLEOTIDE SEQUENCE [LARGE SCALE GENOMIC DNA]</scope>
    <source>
        <strain evidence="6">cv. Kellogg 1175</strain>
        <tissue evidence="5">Leaf</tissue>
    </source>
</reference>
<feature type="compositionally biased region" description="Low complexity" evidence="3">
    <location>
        <begin position="162"/>
        <end position="194"/>
    </location>
</feature>
<evidence type="ECO:0000259" key="4">
    <source>
        <dbReference type="SMART" id="SM01045"/>
    </source>
</evidence>
<dbReference type="EMBL" id="LWDX02007145">
    <property type="protein sequence ID" value="OEL36970.1"/>
    <property type="molecule type" value="Genomic_DNA"/>
</dbReference>
<feature type="compositionally biased region" description="Basic residues" evidence="3">
    <location>
        <begin position="545"/>
        <end position="556"/>
    </location>
</feature>
<dbReference type="AlphaFoldDB" id="A0A1E5WIK9"/>
<dbReference type="Gene3D" id="1.20.960.30">
    <property type="match status" value="1"/>
</dbReference>
<dbReference type="PROSITE" id="PS50896">
    <property type="entry name" value="LISH"/>
    <property type="match status" value="1"/>
</dbReference>
<comment type="caution">
    <text evidence="5">The sequence shown here is derived from an EMBL/GenBank/DDBJ whole genome shotgun (WGS) entry which is preliminary data.</text>
</comment>
<keyword evidence="1" id="KW-0732">Signal</keyword>
<accession>A0A1E5WIK9</accession>
<dbReference type="InterPro" id="IPR004873">
    <property type="entry name" value="BURP_dom"/>
</dbReference>
<proteinExistence type="predicted"/>
<dbReference type="STRING" id="888268.A0A1E5WIK9"/>
<dbReference type="Proteomes" id="UP000095767">
    <property type="component" value="Unassembled WGS sequence"/>
</dbReference>
<feature type="compositionally biased region" description="Low complexity" evidence="3">
    <location>
        <begin position="78"/>
        <end position="96"/>
    </location>
</feature>
<feature type="domain" description="BURP" evidence="4">
    <location>
        <begin position="228"/>
        <end position="376"/>
    </location>
</feature>
<organism evidence="5 6">
    <name type="scientific">Dichanthelium oligosanthes</name>
    <dbReference type="NCBI Taxonomy" id="888268"/>
    <lineage>
        <taxon>Eukaryota</taxon>
        <taxon>Viridiplantae</taxon>
        <taxon>Streptophyta</taxon>
        <taxon>Embryophyta</taxon>
        <taxon>Tracheophyta</taxon>
        <taxon>Spermatophyta</taxon>
        <taxon>Magnoliopsida</taxon>
        <taxon>Liliopsida</taxon>
        <taxon>Poales</taxon>
        <taxon>Poaceae</taxon>
        <taxon>PACMAD clade</taxon>
        <taxon>Panicoideae</taxon>
        <taxon>Panicodae</taxon>
        <taxon>Paniceae</taxon>
        <taxon>Dichantheliinae</taxon>
        <taxon>Dichanthelium</taxon>
    </lineage>
</organism>
<feature type="region of interest" description="Disordered" evidence="3">
    <location>
        <begin position="78"/>
        <end position="202"/>
    </location>
</feature>
<keyword evidence="6" id="KW-1185">Reference proteome</keyword>
<feature type="compositionally biased region" description="Basic residues" evidence="3">
    <location>
        <begin position="522"/>
        <end position="532"/>
    </location>
</feature>
<evidence type="ECO:0000256" key="2">
    <source>
        <dbReference type="ARBA" id="ARBA00023180"/>
    </source>
</evidence>
<dbReference type="PANTHER" id="PTHR31458:SF2">
    <property type="entry name" value="POLYGALACTURONASE 1 BETA-LIKE PROTEIN 2"/>
    <property type="match status" value="1"/>
</dbReference>
<gene>
    <name evidence="5" type="ORF">BAE44_0002010</name>
</gene>
<dbReference type="OrthoDB" id="1367865at2759"/>
<dbReference type="InterPro" id="IPR006594">
    <property type="entry name" value="LisH"/>
</dbReference>
<protein>
    <submittedName>
        <fullName evidence="5">BURP domain-containing protein 12</fullName>
    </submittedName>
</protein>
<dbReference type="SMART" id="SM01045">
    <property type="entry name" value="BURP"/>
    <property type="match status" value="1"/>
</dbReference>
<dbReference type="SMART" id="SM00667">
    <property type="entry name" value="LisH"/>
    <property type="match status" value="1"/>
</dbReference>
<dbReference type="InterPro" id="IPR051897">
    <property type="entry name" value="PG-associated_BURP"/>
</dbReference>
<keyword evidence="2" id="KW-0325">Glycoprotein</keyword>
<feature type="compositionally biased region" description="Low complexity" evidence="3">
    <location>
        <begin position="111"/>
        <end position="135"/>
    </location>
</feature>
<dbReference type="Pfam" id="PF08513">
    <property type="entry name" value="LisH"/>
    <property type="match status" value="1"/>
</dbReference>
<evidence type="ECO:0000313" key="5">
    <source>
        <dbReference type="EMBL" id="OEL36970.1"/>
    </source>
</evidence>
<evidence type="ECO:0000256" key="3">
    <source>
        <dbReference type="SAM" id="MobiDB-lite"/>
    </source>
</evidence>
<evidence type="ECO:0000313" key="6">
    <source>
        <dbReference type="Proteomes" id="UP000095767"/>
    </source>
</evidence>
<name>A0A1E5WIK9_9POAL</name>
<feature type="region of interest" description="Disordered" evidence="3">
    <location>
        <begin position="520"/>
        <end position="599"/>
    </location>
</feature>
<sequence length="599" mass="65815">MKGGRDEVVPERRKVGSLLLSRVLVGHKAIERNHGEANGFSGYGKNGNGVRETFASYGNEFNVLASALANYGESANGAASSRATASRGTSPRTRSGLPELQRRRRHLQEVPRATTPTSGTTSSPPTPRAPTAAPPNSIVTGTRPTRGAAPSKGYVEGTNPKSPTTTLASRSTPARTTRPRATPRPASTSRSTTTPPAPPPALTVSMEAAASMHYHFPGTSMKWSPEPGKFFREREHRMPMPDIRDKMPPRPFLPRNIATKIPFEPSAVSEVYGVPLDTGMGESPRWPSASARQAWARRRCATSAEHIVDFATGFTHFKKELVPSVWSPMQRKGPQGPTLTGTELNAAVYRYLQESGFVHTAFNFFYEANIENGNIQGMIPQGALIRIVQNGLQYIELEANSEIVSDDEHHFFDTLDLMTNDLDELRKKVTSSLKCNSVKNDKEQKINSVETDEAQCSAETNTMYRKQPMRKTKAVQNSNPDETATIRRTLGMKHAKALDSKEQNISSAEIAQKIASAETTAMHRKKPMRKIKAAQNSNPDETATRRRIQTMKHAKARGMDSKEQNISSAETAQKTGSAETTTDLGRQLSWIGKKPRVRK</sequence>
<dbReference type="PANTHER" id="PTHR31458">
    <property type="entry name" value="POLYGALACTURONASE 1 BETA-LIKE PROTEIN 2"/>
    <property type="match status" value="1"/>
</dbReference>
<evidence type="ECO:0000256" key="1">
    <source>
        <dbReference type="ARBA" id="ARBA00022729"/>
    </source>
</evidence>